<gene>
    <name evidence="1" type="ORF">M5J06_05380</name>
</gene>
<protein>
    <submittedName>
        <fullName evidence="1">Uncharacterized protein</fullName>
    </submittedName>
</protein>
<dbReference type="Proteomes" id="UP001203579">
    <property type="component" value="Unassembled WGS sequence"/>
</dbReference>
<evidence type="ECO:0000313" key="2">
    <source>
        <dbReference type="Proteomes" id="UP001203579"/>
    </source>
</evidence>
<dbReference type="RefSeq" id="WP_070519922.1">
    <property type="nucleotide sequence ID" value="NZ_JAMFTR010000003.1"/>
</dbReference>
<comment type="caution">
    <text evidence="1">The sequence shown here is derived from an EMBL/GenBank/DDBJ whole genome shotgun (WGS) entry which is preliminary data.</text>
</comment>
<accession>A0ABT0T914</accession>
<evidence type="ECO:0000313" key="1">
    <source>
        <dbReference type="EMBL" id="MCL8493568.1"/>
    </source>
</evidence>
<sequence>MTIALSTSLHVDRLLPSLCPSEELTGNKLCDDGFGDSPASLQLSRTLSMSIVRGTGTEAKRVSQRALDDMGLTVRQAWDSAALNLQRRALTEQGLRFFTRPAELGFMGAEAGLEVRAHRCTISSWLAHPQAFVILDNHLQRLSQARSITYLVPDAHTLYALFNVSPHRATELAWRAAELRPRHRAPLSMQPLVLANGFPLEV</sequence>
<dbReference type="EMBL" id="JAMKFF010000003">
    <property type="protein sequence ID" value="MCL8493568.1"/>
    <property type="molecule type" value="Genomic_DNA"/>
</dbReference>
<reference evidence="1 2" key="1">
    <citation type="submission" date="2022-05" db="EMBL/GenBank/DDBJ databases">
        <title>Corynebacterium sp. B5-R-101 sp. nov., isolated from human feces.</title>
        <authorList>
            <person name="Shamsuzzaman M."/>
            <person name="Dahal R.H."/>
        </authorList>
    </citation>
    <scope>NUCLEOTIDE SEQUENCE [LARGE SCALE GENOMIC DNA]</scope>
    <source>
        <strain evidence="1 2">B5-R-101</strain>
    </source>
</reference>
<name>A0ABT0T914_9CORY</name>
<organism evidence="1 2">
    <name type="scientific">Corynebacterium intestinale</name>
    <dbReference type="NCBI Taxonomy" id="2943492"/>
    <lineage>
        <taxon>Bacteria</taxon>
        <taxon>Bacillati</taxon>
        <taxon>Actinomycetota</taxon>
        <taxon>Actinomycetes</taxon>
        <taxon>Mycobacteriales</taxon>
        <taxon>Corynebacteriaceae</taxon>
        <taxon>Corynebacterium</taxon>
    </lineage>
</organism>
<proteinExistence type="predicted"/>
<keyword evidence="2" id="KW-1185">Reference proteome</keyword>